<dbReference type="GO" id="GO:0043709">
    <property type="term" value="P:cell adhesion involved in single-species biofilm formation"/>
    <property type="evidence" value="ECO:0007669"/>
    <property type="project" value="TreeGrafter"/>
</dbReference>
<dbReference type="PANTHER" id="PTHR45138:SF24">
    <property type="entry name" value="DIGUANYLATE CYCLASE DGCC-RELATED"/>
    <property type="match status" value="1"/>
</dbReference>
<evidence type="ECO:0000313" key="4">
    <source>
        <dbReference type="EMBL" id="GFP36690.1"/>
    </source>
</evidence>
<dbReference type="SUPFAM" id="SSF55073">
    <property type="entry name" value="Nucleotide cyclase"/>
    <property type="match status" value="1"/>
</dbReference>
<keyword evidence="1" id="KW-0812">Transmembrane</keyword>
<evidence type="ECO:0000259" key="2">
    <source>
        <dbReference type="PROSITE" id="PS50887"/>
    </source>
</evidence>
<dbReference type="AlphaFoldDB" id="A0A6V8PB08"/>
<dbReference type="InterPro" id="IPR029787">
    <property type="entry name" value="Nucleotide_cyclase"/>
</dbReference>
<organism evidence="3 6">
    <name type="scientific">Candidatus Hakubella thermalkaliphila</name>
    <dbReference type="NCBI Taxonomy" id="2754717"/>
    <lineage>
        <taxon>Bacteria</taxon>
        <taxon>Bacillati</taxon>
        <taxon>Actinomycetota</taxon>
        <taxon>Actinomycetota incertae sedis</taxon>
        <taxon>Candidatus Hakubellales</taxon>
        <taxon>Candidatus Hakubellaceae</taxon>
        <taxon>Candidatus Hakubella</taxon>
    </lineage>
</organism>
<reference evidence="5 6" key="1">
    <citation type="journal article" date="2020" name="Front. Microbiol.">
        <title>Single-cell genomics of novel Actinobacteria with the Wood-Ljungdahl pathway discovered in a serpentinizing system.</title>
        <authorList>
            <person name="Merino N."/>
            <person name="Kawai M."/>
            <person name="Boyd E.S."/>
            <person name="Colman D.R."/>
            <person name="McGlynn S.E."/>
            <person name="Nealson K.H."/>
            <person name="Kurokawa K."/>
            <person name="Hongoh Y."/>
        </authorList>
    </citation>
    <scope>NUCLEOTIDE SEQUENCE [LARGE SCALE GENOMIC DNA]</scope>
    <source>
        <strain evidence="3 6">S34</strain>
        <strain evidence="4 5">S44</strain>
    </source>
</reference>
<dbReference type="EMBL" id="BLSC01000016">
    <property type="protein sequence ID" value="GFP36690.1"/>
    <property type="molecule type" value="Genomic_DNA"/>
</dbReference>
<keyword evidence="1" id="KW-1133">Transmembrane helix</keyword>
<dbReference type="RefSeq" id="WP_176231008.1">
    <property type="nucleotide sequence ID" value="NZ_BLRZ01000004.1"/>
</dbReference>
<dbReference type="NCBIfam" id="TIGR00254">
    <property type="entry name" value="GGDEF"/>
    <property type="match status" value="1"/>
</dbReference>
<feature type="domain" description="GGDEF" evidence="2">
    <location>
        <begin position="136"/>
        <end position="282"/>
    </location>
</feature>
<proteinExistence type="predicted"/>
<evidence type="ECO:0000256" key="1">
    <source>
        <dbReference type="SAM" id="Phobius"/>
    </source>
</evidence>
<protein>
    <submittedName>
        <fullName evidence="3">Two-component system, cell cycle response regulator</fullName>
    </submittedName>
</protein>
<name>A0A6V8PB08_9ACTN</name>
<dbReference type="InterPro" id="IPR050469">
    <property type="entry name" value="Diguanylate_Cyclase"/>
</dbReference>
<dbReference type="EMBL" id="BLRZ01000004">
    <property type="protein sequence ID" value="GFP29240.1"/>
    <property type="molecule type" value="Genomic_DNA"/>
</dbReference>
<comment type="caution">
    <text evidence="3">The sequence shown here is derived from an EMBL/GenBank/DDBJ whole genome shotgun (WGS) entry which is preliminary data.</text>
</comment>
<dbReference type="InterPro" id="IPR000160">
    <property type="entry name" value="GGDEF_dom"/>
</dbReference>
<sequence length="282" mass="31695">MDERGSDETLPEGQRIGSSTTRRRWSYVVERPALAAVLTMVAAGAIAFWNLPDNIRIGMTHVPRFTEMILYLGFPVLSGLLVYFWLKSVQENWELKRLHAVLEELVITDSLTGLYNQRHFSSRLKQEMERARRRRYPLSLLLLDLDNFKSYNDMYGHLAGDRALEEVGKIVLGSIRSGVDAGFRYGGDEFAVILPETTRQQATTVAQRIRDSLENNPIFMRRGAPRRMGDSFGKIELDGLTTSIGLIEFGPDDPAEAVIEMVDRAMYRAKGAGGGRIEIAGP</sequence>
<evidence type="ECO:0000313" key="3">
    <source>
        <dbReference type="EMBL" id="GFP29240.1"/>
    </source>
</evidence>
<dbReference type="Proteomes" id="UP000561271">
    <property type="component" value="Unassembled WGS sequence"/>
</dbReference>
<dbReference type="PROSITE" id="PS50887">
    <property type="entry name" value="GGDEF"/>
    <property type="match status" value="1"/>
</dbReference>
<gene>
    <name evidence="3" type="ORF">HKBW3S34_00159</name>
    <name evidence="4" type="ORF">HKBW3S44_00371</name>
</gene>
<feature type="transmembrane region" description="Helical" evidence="1">
    <location>
        <begin position="69"/>
        <end position="86"/>
    </location>
</feature>
<dbReference type="Gene3D" id="3.30.70.270">
    <property type="match status" value="1"/>
</dbReference>
<dbReference type="GO" id="GO:0005886">
    <property type="term" value="C:plasma membrane"/>
    <property type="evidence" value="ECO:0007669"/>
    <property type="project" value="TreeGrafter"/>
</dbReference>
<dbReference type="PANTHER" id="PTHR45138">
    <property type="entry name" value="REGULATORY COMPONENTS OF SENSORY TRANSDUCTION SYSTEM"/>
    <property type="match status" value="1"/>
</dbReference>
<dbReference type="Pfam" id="PF00990">
    <property type="entry name" value="GGDEF"/>
    <property type="match status" value="1"/>
</dbReference>
<keyword evidence="6" id="KW-1185">Reference proteome</keyword>
<dbReference type="Proteomes" id="UP000588083">
    <property type="component" value="Unassembled WGS sequence"/>
</dbReference>
<keyword evidence="1" id="KW-0472">Membrane</keyword>
<dbReference type="GO" id="GO:1902201">
    <property type="term" value="P:negative regulation of bacterial-type flagellum-dependent cell motility"/>
    <property type="evidence" value="ECO:0007669"/>
    <property type="project" value="TreeGrafter"/>
</dbReference>
<dbReference type="InterPro" id="IPR043128">
    <property type="entry name" value="Rev_trsase/Diguanyl_cyclase"/>
</dbReference>
<dbReference type="FunFam" id="3.30.70.270:FF:000001">
    <property type="entry name" value="Diguanylate cyclase domain protein"/>
    <property type="match status" value="1"/>
</dbReference>
<dbReference type="GO" id="GO:0052621">
    <property type="term" value="F:diguanylate cyclase activity"/>
    <property type="evidence" value="ECO:0007669"/>
    <property type="project" value="TreeGrafter"/>
</dbReference>
<feature type="transmembrane region" description="Helical" evidence="1">
    <location>
        <begin position="32"/>
        <end position="49"/>
    </location>
</feature>
<dbReference type="CDD" id="cd01949">
    <property type="entry name" value="GGDEF"/>
    <property type="match status" value="1"/>
</dbReference>
<dbReference type="SMART" id="SM00267">
    <property type="entry name" value="GGDEF"/>
    <property type="match status" value="1"/>
</dbReference>
<evidence type="ECO:0000313" key="6">
    <source>
        <dbReference type="Proteomes" id="UP000588083"/>
    </source>
</evidence>
<accession>A0A6V8PB08</accession>
<evidence type="ECO:0000313" key="5">
    <source>
        <dbReference type="Proteomes" id="UP000561271"/>
    </source>
</evidence>